<evidence type="ECO:0000259" key="4">
    <source>
        <dbReference type="PROSITE" id="PS51000"/>
    </source>
</evidence>
<dbReference type="InterPro" id="IPR014036">
    <property type="entry name" value="DeoR-like_C"/>
</dbReference>
<dbReference type="PANTHER" id="PTHR30363:SF46">
    <property type="entry name" value="LYSR FAMILY TRANSCRIPTIONAL REGULATOR"/>
    <property type="match status" value="1"/>
</dbReference>
<dbReference type="InterPro" id="IPR050313">
    <property type="entry name" value="Carb_Metab_HTH_regulators"/>
</dbReference>
<dbReference type="PROSITE" id="PS00894">
    <property type="entry name" value="HTH_DEOR_1"/>
    <property type="match status" value="1"/>
</dbReference>
<dbReference type="GO" id="GO:0003700">
    <property type="term" value="F:DNA-binding transcription factor activity"/>
    <property type="evidence" value="ECO:0007669"/>
    <property type="project" value="InterPro"/>
</dbReference>
<proteinExistence type="predicted"/>
<sequence>MLNITERHQFILQRLKESGRVSIQELSDLMEVSGVTIRKDLKLLEEKNLLFRTRGGGSLNNPYAVERPINEKELINAEEKQKIARAAVDLVGDNDSIIIGSGTTAFGLARYLYPPRHLTVITPAVKVTLELCNRPNVEVMQLGGLVRPSSSSVAGFSAEHTLEDISCGLLFLGVDGIDLEFGLSITNFTEASLNQKMIESARAVVVLADSSKFGKRGLGRVCGLDQVHYIVTDNAVSSQTVELLEERGVKVIVAG</sequence>
<keyword evidence="1" id="KW-0805">Transcription regulation</keyword>
<dbReference type="GO" id="GO:0003677">
    <property type="term" value="F:DNA binding"/>
    <property type="evidence" value="ECO:0007669"/>
    <property type="project" value="UniProtKB-KW"/>
</dbReference>
<evidence type="ECO:0000313" key="5">
    <source>
        <dbReference type="EMBL" id="TCS85992.1"/>
    </source>
</evidence>
<dbReference type="Pfam" id="PF08220">
    <property type="entry name" value="HTH_DeoR"/>
    <property type="match status" value="1"/>
</dbReference>
<dbReference type="RefSeq" id="WP_192901581.1">
    <property type="nucleotide sequence ID" value="NZ_CP042432.1"/>
</dbReference>
<organism evidence="5 6">
    <name type="scientific">Anseongella ginsenosidimutans</name>
    <dbReference type="NCBI Taxonomy" id="496056"/>
    <lineage>
        <taxon>Bacteria</taxon>
        <taxon>Pseudomonadati</taxon>
        <taxon>Bacteroidota</taxon>
        <taxon>Sphingobacteriia</taxon>
        <taxon>Sphingobacteriales</taxon>
        <taxon>Sphingobacteriaceae</taxon>
        <taxon>Anseongella</taxon>
    </lineage>
</organism>
<feature type="domain" description="HTH deoR-type" evidence="4">
    <location>
        <begin position="4"/>
        <end position="59"/>
    </location>
</feature>
<dbReference type="PRINTS" id="PR00037">
    <property type="entry name" value="HTHLACR"/>
</dbReference>
<keyword evidence="6" id="KW-1185">Reference proteome</keyword>
<dbReference type="InterPro" id="IPR036390">
    <property type="entry name" value="WH_DNA-bd_sf"/>
</dbReference>
<dbReference type="Gene3D" id="3.40.50.1360">
    <property type="match status" value="1"/>
</dbReference>
<keyword evidence="3" id="KW-0804">Transcription</keyword>
<dbReference type="SUPFAM" id="SSF46785">
    <property type="entry name" value="Winged helix' DNA-binding domain"/>
    <property type="match status" value="1"/>
</dbReference>
<dbReference type="InterPro" id="IPR001034">
    <property type="entry name" value="DeoR_HTH"/>
</dbReference>
<dbReference type="InterPro" id="IPR037171">
    <property type="entry name" value="NagB/RpiA_transferase-like"/>
</dbReference>
<dbReference type="InterPro" id="IPR036388">
    <property type="entry name" value="WH-like_DNA-bd_sf"/>
</dbReference>
<dbReference type="SMART" id="SM00420">
    <property type="entry name" value="HTH_DEOR"/>
    <property type="match status" value="1"/>
</dbReference>
<reference evidence="5 6" key="1">
    <citation type="submission" date="2019-03" db="EMBL/GenBank/DDBJ databases">
        <title>Genomic Encyclopedia of Type Strains, Phase IV (KMG-IV): sequencing the most valuable type-strain genomes for metagenomic binning, comparative biology and taxonomic classification.</title>
        <authorList>
            <person name="Goeker M."/>
        </authorList>
    </citation>
    <scope>NUCLEOTIDE SEQUENCE [LARGE SCALE GENOMIC DNA]</scope>
    <source>
        <strain evidence="5 6">DSM 21100</strain>
    </source>
</reference>
<dbReference type="PANTHER" id="PTHR30363">
    <property type="entry name" value="HTH-TYPE TRANSCRIPTIONAL REGULATOR SRLR-RELATED"/>
    <property type="match status" value="1"/>
</dbReference>
<evidence type="ECO:0000313" key="6">
    <source>
        <dbReference type="Proteomes" id="UP000295807"/>
    </source>
</evidence>
<protein>
    <submittedName>
        <fullName evidence="5">DeoR family transcriptional regulator</fullName>
    </submittedName>
</protein>
<dbReference type="InterPro" id="IPR018356">
    <property type="entry name" value="Tscrpt_reg_HTH_DeoR_CS"/>
</dbReference>
<dbReference type="Proteomes" id="UP000295807">
    <property type="component" value="Unassembled WGS sequence"/>
</dbReference>
<evidence type="ECO:0000256" key="1">
    <source>
        <dbReference type="ARBA" id="ARBA00023015"/>
    </source>
</evidence>
<accession>A0A4R3KP86</accession>
<name>A0A4R3KP86_9SPHI</name>
<dbReference type="SMART" id="SM01134">
    <property type="entry name" value="DeoRC"/>
    <property type="match status" value="1"/>
</dbReference>
<dbReference type="Gene3D" id="1.10.10.10">
    <property type="entry name" value="Winged helix-like DNA-binding domain superfamily/Winged helix DNA-binding domain"/>
    <property type="match status" value="1"/>
</dbReference>
<gene>
    <name evidence="5" type="ORF">EDD80_10916</name>
</gene>
<keyword evidence="2" id="KW-0238">DNA-binding</keyword>
<evidence type="ECO:0000256" key="2">
    <source>
        <dbReference type="ARBA" id="ARBA00023125"/>
    </source>
</evidence>
<dbReference type="EMBL" id="SMAD01000009">
    <property type="protein sequence ID" value="TCS85992.1"/>
    <property type="molecule type" value="Genomic_DNA"/>
</dbReference>
<dbReference type="AlphaFoldDB" id="A0A4R3KP86"/>
<dbReference type="Pfam" id="PF00455">
    <property type="entry name" value="DeoRC"/>
    <property type="match status" value="1"/>
</dbReference>
<dbReference type="SUPFAM" id="SSF100950">
    <property type="entry name" value="NagB/RpiA/CoA transferase-like"/>
    <property type="match status" value="1"/>
</dbReference>
<evidence type="ECO:0000256" key="3">
    <source>
        <dbReference type="ARBA" id="ARBA00023163"/>
    </source>
</evidence>
<comment type="caution">
    <text evidence="5">The sequence shown here is derived from an EMBL/GenBank/DDBJ whole genome shotgun (WGS) entry which is preliminary data.</text>
</comment>
<dbReference type="PROSITE" id="PS51000">
    <property type="entry name" value="HTH_DEOR_2"/>
    <property type="match status" value="1"/>
</dbReference>